<evidence type="ECO:0000256" key="4">
    <source>
        <dbReference type="ARBA" id="ARBA00022695"/>
    </source>
</evidence>
<dbReference type="Gene3D" id="1.10.110.30">
    <property type="match status" value="1"/>
</dbReference>
<evidence type="ECO:0000313" key="14">
    <source>
        <dbReference type="Proteomes" id="UP001209076"/>
    </source>
</evidence>
<evidence type="ECO:0000313" key="13">
    <source>
        <dbReference type="EMBL" id="MCU0104353.1"/>
    </source>
</evidence>
<dbReference type="InterPro" id="IPR032810">
    <property type="entry name" value="CCA-adding_enz_C"/>
</dbReference>
<protein>
    <submittedName>
        <fullName evidence="13">CCA tRNA nucleotidyltransferase</fullName>
        <ecNumber evidence="13">2.7.7.72</ecNumber>
    </submittedName>
</protein>
<dbReference type="Pfam" id="PF12627">
    <property type="entry name" value="PolyA_pol_RNAbd"/>
    <property type="match status" value="1"/>
</dbReference>
<keyword evidence="8 9" id="KW-0694">RNA-binding</keyword>
<evidence type="ECO:0000256" key="1">
    <source>
        <dbReference type="ARBA" id="ARBA00001946"/>
    </source>
</evidence>
<keyword evidence="14" id="KW-1185">Reference proteome</keyword>
<evidence type="ECO:0000256" key="7">
    <source>
        <dbReference type="ARBA" id="ARBA00022842"/>
    </source>
</evidence>
<evidence type="ECO:0000256" key="5">
    <source>
        <dbReference type="ARBA" id="ARBA00022723"/>
    </source>
</evidence>
<dbReference type="InterPro" id="IPR002646">
    <property type="entry name" value="PolA_pol_head_dom"/>
</dbReference>
<dbReference type="Pfam" id="PF13735">
    <property type="entry name" value="tRNA_NucTran2_2"/>
    <property type="match status" value="1"/>
</dbReference>
<keyword evidence="2 9" id="KW-0808">Transferase</keyword>
<comment type="caution">
    <text evidence="13">The sequence shown here is derived from an EMBL/GenBank/DDBJ whole genome shotgun (WGS) entry which is preliminary data.</text>
</comment>
<gene>
    <name evidence="13" type="ORF">N7603_01630</name>
</gene>
<dbReference type="CDD" id="cd05398">
    <property type="entry name" value="NT_ClassII-CCAase"/>
    <property type="match status" value="1"/>
</dbReference>
<keyword evidence="4 13" id="KW-0548">Nucleotidyltransferase</keyword>
<dbReference type="SUPFAM" id="SSF81301">
    <property type="entry name" value="Nucleotidyltransferase"/>
    <property type="match status" value="1"/>
</dbReference>
<dbReference type="GO" id="GO:0004810">
    <property type="term" value="F:CCA tRNA nucleotidyltransferase activity"/>
    <property type="evidence" value="ECO:0007669"/>
    <property type="project" value="UniProtKB-EC"/>
</dbReference>
<evidence type="ECO:0000256" key="6">
    <source>
        <dbReference type="ARBA" id="ARBA00022741"/>
    </source>
</evidence>
<dbReference type="NCBIfam" id="NF009814">
    <property type="entry name" value="PRK13299.1"/>
    <property type="match status" value="1"/>
</dbReference>
<dbReference type="InterPro" id="IPR050264">
    <property type="entry name" value="Bact_CCA-adding_enz_type3_sf"/>
</dbReference>
<feature type="domain" description="tRNA nucleotidyltransferase/poly(A) polymerase RNA and SrmB- binding" evidence="11">
    <location>
        <begin position="167"/>
        <end position="226"/>
    </location>
</feature>
<dbReference type="InterPro" id="IPR032828">
    <property type="entry name" value="PolyA_RNA-bd"/>
</dbReference>
<name>A0ABT2PTR8_9MOLU</name>
<evidence type="ECO:0000259" key="10">
    <source>
        <dbReference type="Pfam" id="PF01743"/>
    </source>
</evidence>
<accession>A0ABT2PTR8</accession>
<dbReference type="PANTHER" id="PTHR46173">
    <property type="entry name" value="CCA TRNA NUCLEOTIDYLTRANSFERASE 1, MITOCHONDRIAL"/>
    <property type="match status" value="1"/>
</dbReference>
<dbReference type="Gene3D" id="1.20.58.560">
    <property type="match status" value="1"/>
</dbReference>
<evidence type="ECO:0000256" key="8">
    <source>
        <dbReference type="ARBA" id="ARBA00022884"/>
    </source>
</evidence>
<dbReference type="SUPFAM" id="SSF81891">
    <property type="entry name" value="Poly A polymerase C-terminal region-like"/>
    <property type="match status" value="1"/>
</dbReference>
<dbReference type="RefSeq" id="WP_262095578.1">
    <property type="nucleotide sequence ID" value="NZ_JAOEGN010000002.1"/>
</dbReference>
<feature type="domain" description="CCA-adding enzyme C-terminal" evidence="12">
    <location>
        <begin position="256"/>
        <end position="375"/>
    </location>
</feature>
<feature type="domain" description="Poly A polymerase head" evidence="10">
    <location>
        <begin position="21"/>
        <end position="140"/>
    </location>
</feature>
<dbReference type="InterPro" id="IPR043519">
    <property type="entry name" value="NT_sf"/>
</dbReference>
<evidence type="ECO:0000256" key="3">
    <source>
        <dbReference type="ARBA" id="ARBA00022694"/>
    </source>
</evidence>
<evidence type="ECO:0000259" key="11">
    <source>
        <dbReference type="Pfam" id="PF12627"/>
    </source>
</evidence>
<dbReference type="Pfam" id="PF01743">
    <property type="entry name" value="PolyA_pol"/>
    <property type="match status" value="1"/>
</dbReference>
<comment type="cofactor">
    <cofactor evidence="1">
        <name>Mg(2+)</name>
        <dbReference type="ChEBI" id="CHEBI:18420"/>
    </cofactor>
</comment>
<keyword evidence="7" id="KW-0460">Magnesium</keyword>
<reference evidence="14" key="1">
    <citation type="submission" date="2023-07" db="EMBL/GenBank/DDBJ databases">
        <title>Novel Mycoplasma species identified in domestic and wild animals.</title>
        <authorList>
            <person name="Volokhov D.V."/>
            <person name="Furtak V.A."/>
            <person name="Zagorodnyaya T.A."/>
        </authorList>
    </citation>
    <scope>NUCLEOTIDE SEQUENCE [LARGE SCALE GENOMIC DNA]</scope>
    <source>
        <strain evidence="14">92-19</strain>
    </source>
</reference>
<keyword evidence="6" id="KW-0547">Nucleotide-binding</keyword>
<sequence>MDAIKQSFYVMRALKNKNFEAYFVGGCVRDYLLKRDTIDVDIATNANPYKVMDITKAKPTGLPYGTVSIQKEKFKIEITTYRRDGKYTDNRHPDEVIPVQTIEDDVKRRDFTINGLAMNDSYQIFDYVGGKEDLRSKIIRAIGNPDERFQEDSLRILRAAYFQAKLGFQIEKETRLSMANNKALLQNLPNERVFTELIKLLKEPNQLMALKTLDATGISKELPGLEKGIRFIVDNMKEPIFIDAFFALSFTLHGSVPQAWKFSNIARLKYEKVVELVNRNQPLTNVDLFNQGLEICLLTNKVAFLLGRSSNQKRALEERFEKLPIKSALDLKLRGSDLITILNKKQGAWVSKAIDDMVNAVLEGKVSNTYEALQTYIIEKEAKHEK</sequence>
<dbReference type="PANTHER" id="PTHR46173:SF1">
    <property type="entry name" value="CCA TRNA NUCLEOTIDYLTRANSFERASE 1, MITOCHONDRIAL"/>
    <property type="match status" value="1"/>
</dbReference>
<comment type="similarity">
    <text evidence="9">Belongs to the tRNA nucleotidyltransferase/poly(A) polymerase family.</text>
</comment>
<evidence type="ECO:0000256" key="9">
    <source>
        <dbReference type="RuleBase" id="RU003953"/>
    </source>
</evidence>
<proteinExistence type="inferred from homology"/>
<dbReference type="Gene3D" id="1.10.246.80">
    <property type="match status" value="1"/>
</dbReference>
<keyword evidence="5" id="KW-0479">Metal-binding</keyword>
<dbReference type="EC" id="2.7.7.72" evidence="13"/>
<dbReference type="Gene3D" id="3.30.460.10">
    <property type="entry name" value="Beta Polymerase, domain 2"/>
    <property type="match status" value="1"/>
</dbReference>
<dbReference type="Proteomes" id="UP001209076">
    <property type="component" value="Unassembled WGS sequence"/>
</dbReference>
<evidence type="ECO:0000259" key="12">
    <source>
        <dbReference type="Pfam" id="PF13735"/>
    </source>
</evidence>
<organism evidence="13 14">
    <name type="scientific">Paracholeplasma vituli</name>
    <dbReference type="NCBI Taxonomy" id="69473"/>
    <lineage>
        <taxon>Bacteria</taxon>
        <taxon>Bacillati</taxon>
        <taxon>Mycoplasmatota</taxon>
        <taxon>Mollicutes</taxon>
        <taxon>Acholeplasmatales</taxon>
        <taxon>Acholeplasmataceae</taxon>
        <taxon>Paracholeplasma</taxon>
    </lineage>
</organism>
<evidence type="ECO:0000256" key="2">
    <source>
        <dbReference type="ARBA" id="ARBA00022679"/>
    </source>
</evidence>
<dbReference type="EMBL" id="JAOEGN010000002">
    <property type="protein sequence ID" value="MCU0104353.1"/>
    <property type="molecule type" value="Genomic_DNA"/>
</dbReference>
<keyword evidence="3" id="KW-0819">tRNA processing</keyword>